<sequence length="142" mass="15627">MANEIANKPTPQNNSENQELLVKEFLEIQKLDAANKSKELDIRKEEIKSNESIALASIAAQKEDTATRGHIFADVHKSKLKLFGLIGFLVAVVITVAMLMDKTEVALEIIKIGGAVLLGYLAGVNKGKAQILEKTRQRDQED</sequence>
<keyword evidence="3" id="KW-1185">Reference proteome</keyword>
<dbReference type="KEGG" id="ptes:JQU52_07800"/>
<organism evidence="2 3">
    <name type="scientific">Paralysiella testudinis</name>
    <dbReference type="NCBI Taxonomy" id="2809020"/>
    <lineage>
        <taxon>Bacteria</taxon>
        <taxon>Pseudomonadati</taxon>
        <taxon>Pseudomonadota</taxon>
        <taxon>Betaproteobacteria</taxon>
        <taxon>Neisseriales</taxon>
        <taxon>Neisseriaceae</taxon>
        <taxon>Paralysiella</taxon>
    </lineage>
</organism>
<protein>
    <submittedName>
        <fullName evidence="2">Uncharacterized protein</fullName>
    </submittedName>
</protein>
<keyword evidence="1" id="KW-0812">Transmembrane</keyword>
<feature type="transmembrane region" description="Helical" evidence="1">
    <location>
        <begin position="82"/>
        <end position="100"/>
    </location>
</feature>
<dbReference type="RefSeq" id="WP_230337957.1">
    <property type="nucleotide sequence ID" value="NZ_CP069798.1"/>
</dbReference>
<evidence type="ECO:0000256" key="1">
    <source>
        <dbReference type="SAM" id="Phobius"/>
    </source>
</evidence>
<feature type="transmembrane region" description="Helical" evidence="1">
    <location>
        <begin position="106"/>
        <end position="124"/>
    </location>
</feature>
<name>A0A892ZGG4_9NEIS</name>
<evidence type="ECO:0000313" key="2">
    <source>
        <dbReference type="EMBL" id="QRQ80674.1"/>
    </source>
</evidence>
<keyword evidence="1" id="KW-1133">Transmembrane helix</keyword>
<dbReference type="EMBL" id="CP069798">
    <property type="protein sequence ID" value="QRQ80674.1"/>
    <property type="molecule type" value="Genomic_DNA"/>
</dbReference>
<dbReference type="AlphaFoldDB" id="A0A892ZGG4"/>
<proteinExistence type="predicted"/>
<keyword evidence="1" id="KW-0472">Membrane</keyword>
<evidence type="ECO:0000313" key="3">
    <source>
        <dbReference type="Proteomes" id="UP000653156"/>
    </source>
</evidence>
<gene>
    <name evidence="2" type="ORF">JQU52_07800</name>
</gene>
<dbReference type="Proteomes" id="UP000653156">
    <property type="component" value="Chromosome"/>
</dbReference>
<accession>A0A892ZGG4</accession>
<reference evidence="2" key="1">
    <citation type="submission" date="2021-02" db="EMBL/GenBank/DDBJ databases">
        <title>Neisseriaceae sp. 26B isolated from the cloaca of a Common Toad-headed Turtle (Mesoclemmys nasuta).</title>
        <authorList>
            <person name="Spergser J."/>
            <person name="Busse H.-J."/>
        </authorList>
    </citation>
    <scope>NUCLEOTIDE SEQUENCE</scope>
    <source>
        <strain evidence="2">26B</strain>
    </source>
</reference>